<dbReference type="Proteomes" id="UP001175211">
    <property type="component" value="Unassembled WGS sequence"/>
</dbReference>
<gene>
    <name evidence="2" type="ORF">EV420DRAFT_1760277</name>
</gene>
<feature type="compositionally biased region" description="Basic and acidic residues" evidence="1">
    <location>
        <begin position="31"/>
        <end position="41"/>
    </location>
</feature>
<dbReference type="GeneID" id="85364163"/>
<accession>A0AA39U003</accession>
<feature type="compositionally biased region" description="Polar residues" evidence="1">
    <location>
        <begin position="21"/>
        <end position="30"/>
    </location>
</feature>
<dbReference type="AlphaFoldDB" id="A0AA39U003"/>
<evidence type="ECO:0000313" key="2">
    <source>
        <dbReference type="EMBL" id="KAK0464205.1"/>
    </source>
</evidence>
<dbReference type="RefSeq" id="XP_060335326.1">
    <property type="nucleotide sequence ID" value="XM_060480615.1"/>
</dbReference>
<feature type="compositionally biased region" description="Basic residues" evidence="1">
    <location>
        <begin position="193"/>
        <end position="203"/>
    </location>
</feature>
<name>A0AA39U003_ARMTA</name>
<feature type="region of interest" description="Disordered" evidence="1">
    <location>
        <begin position="1"/>
        <end position="76"/>
    </location>
</feature>
<evidence type="ECO:0000256" key="1">
    <source>
        <dbReference type="SAM" id="MobiDB-lite"/>
    </source>
</evidence>
<feature type="region of interest" description="Disordered" evidence="1">
    <location>
        <begin position="165"/>
        <end position="203"/>
    </location>
</feature>
<proteinExistence type="predicted"/>
<comment type="caution">
    <text evidence="2">The sequence shown here is derived from an EMBL/GenBank/DDBJ whole genome shotgun (WGS) entry which is preliminary data.</text>
</comment>
<organism evidence="2 3">
    <name type="scientific">Armillaria tabescens</name>
    <name type="common">Ringless honey mushroom</name>
    <name type="synonym">Agaricus tabescens</name>
    <dbReference type="NCBI Taxonomy" id="1929756"/>
    <lineage>
        <taxon>Eukaryota</taxon>
        <taxon>Fungi</taxon>
        <taxon>Dikarya</taxon>
        <taxon>Basidiomycota</taxon>
        <taxon>Agaricomycotina</taxon>
        <taxon>Agaricomycetes</taxon>
        <taxon>Agaricomycetidae</taxon>
        <taxon>Agaricales</taxon>
        <taxon>Marasmiineae</taxon>
        <taxon>Physalacriaceae</taxon>
        <taxon>Desarmillaria</taxon>
    </lineage>
</organism>
<sequence length="203" mass="22659">MPPQFAIPALTSHPLLYTPPLTRSPSPNESLDSHHGDDKTSYSDSESVISQSGFDTKHDHRLKLYQPRPEEEEANQLVLIERPTTLSEAEELAAQIVDSLRREVRMVEENEMLEQQIMFRGSRIGTERPQSNMGVDEIMQSMMPNSQRQATRQPPGRLFIANKAPWAMDGGPTQGYGTSVPGRSPANGSPQPSRKRGKGKRKV</sequence>
<keyword evidence="3" id="KW-1185">Reference proteome</keyword>
<dbReference type="EMBL" id="JAUEPS010000006">
    <property type="protein sequence ID" value="KAK0464205.1"/>
    <property type="molecule type" value="Genomic_DNA"/>
</dbReference>
<feature type="compositionally biased region" description="Polar residues" evidence="1">
    <location>
        <begin position="42"/>
        <end position="54"/>
    </location>
</feature>
<reference evidence="2" key="1">
    <citation type="submission" date="2023-06" db="EMBL/GenBank/DDBJ databases">
        <authorList>
            <consortium name="Lawrence Berkeley National Laboratory"/>
            <person name="Ahrendt S."/>
            <person name="Sahu N."/>
            <person name="Indic B."/>
            <person name="Wong-Bajracharya J."/>
            <person name="Merenyi Z."/>
            <person name="Ke H.-M."/>
            <person name="Monk M."/>
            <person name="Kocsube S."/>
            <person name="Drula E."/>
            <person name="Lipzen A."/>
            <person name="Balint B."/>
            <person name="Henrissat B."/>
            <person name="Andreopoulos B."/>
            <person name="Martin F.M."/>
            <person name="Harder C.B."/>
            <person name="Rigling D."/>
            <person name="Ford K.L."/>
            <person name="Foster G.D."/>
            <person name="Pangilinan J."/>
            <person name="Papanicolaou A."/>
            <person name="Barry K."/>
            <person name="LaButti K."/>
            <person name="Viragh M."/>
            <person name="Koriabine M."/>
            <person name="Yan M."/>
            <person name="Riley R."/>
            <person name="Champramary S."/>
            <person name="Plett K.L."/>
            <person name="Tsai I.J."/>
            <person name="Slot J."/>
            <person name="Sipos G."/>
            <person name="Plett J."/>
            <person name="Nagy L.G."/>
            <person name="Grigoriev I.V."/>
        </authorList>
    </citation>
    <scope>NUCLEOTIDE SEQUENCE</scope>
    <source>
        <strain evidence="2">CCBAS 213</strain>
    </source>
</reference>
<protein>
    <submittedName>
        <fullName evidence="2">Uncharacterized protein</fullName>
    </submittedName>
</protein>
<evidence type="ECO:0000313" key="3">
    <source>
        <dbReference type="Proteomes" id="UP001175211"/>
    </source>
</evidence>